<keyword evidence="4" id="KW-0812">Transmembrane</keyword>
<keyword evidence="4" id="KW-0472">Membrane</keyword>
<protein>
    <submittedName>
        <fullName evidence="7">Protein ALP1-like</fullName>
    </submittedName>
</protein>
<dbReference type="STRING" id="151549.A0A4C1UNT2"/>
<feature type="compositionally biased region" description="Basic residues" evidence="3">
    <location>
        <begin position="1"/>
        <end position="11"/>
    </location>
</feature>
<dbReference type="Pfam" id="PF13359">
    <property type="entry name" value="DDE_Tnp_4"/>
    <property type="match status" value="1"/>
</dbReference>
<sequence>MKKEKKKRRKEKREEIKKKRKKKEKKEEKRRESGNEQIARELLQKALLALWASWITLVARRCGRLRQLVGVSRAISCTVYVIGNVECVKSALKKKNGWYEERIEKMQTPNFLFACCMLYLFLVHSITRRGNRIRTLESAVLILLEASSPTSKTAPRMCRQFSPPRIKKTQLALARHERLLKRKEKMSTSTASKPQDNENIVSDIEMGLNETPKEAGKTSIGCQTDACDNGGESAEGNTFWSWNNEKNEASTQTNIYIGKPNKNERIIVKELKTVANKSCGPDDIFHYSFSGFSDIGSNKTMLQLGGVSLIFFNALLNLISVKTDGQPAYYRVLNKQNRLLLFLMKMKLGISFSGLACFFKIHESTASQIFFEILTTLTEKTKTWIFWPSRESIKRNLPVGFKKYPNCRCIIDCTEIFTETPPTVEQRVLMYSNYKSRFTVKYLIVITPDGFVCKLSKGYGGRATDSFITNDCGLLSCIEPGDTVLADKGFPQIKSELLKRNALLVIPPFAFDPQFTNSEIDETYKIASVRIHVERAIQRIKLCNILKFIPITLLPHIDAIMHMCCVIANSKPPLIKNSEASN</sequence>
<dbReference type="AlphaFoldDB" id="A0A4C1UNT2"/>
<dbReference type="InterPro" id="IPR027805">
    <property type="entry name" value="Transposase_HTH_dom"/>
</dbReference>
<accession>A0A4C1UNT2</accession>
<dbReference type="GO" id="GO:0046872">
    <property type="term" value="F:metal ion binding"/>
    <property type="evidence" value="ECO:0007669"/>
    <property type="project" value="UniProtKB-KW"/>
</dbReference>
<organism evidence="7 8">
    <name type="scientific">Eumeta variegata</name>
    <name type="common">Bagworm moth</name>
    <name type="synonym">Eumeta japonica</name>
    <dbReference type="NCBI Taxonomy" id="151549"/>
    <lineage>
        <taxon>Eukaryota</taxon>
        <taxon>Metazoa</taxon>
        <taxon>Ecdysozoa</taxon>
        <taxon>Arthropoda</taxon>
        <taxon>Hexapoda</taxon>
        <taxon>Insecta</taxon>
        <taxon>Pterygota</taxon>
        <taxon>Neoptera</taxon>
        <taxon>Endopterygota</taxon>
        <taxon>Lepidoptera</taxon>
        <taxon>Glossata</taxon>
        <taxon>Ditrysia</taxon>
        <taxon>Tineoidea</taxon>
        <taxon>Psychidae</taxon>
        <taxon>Oiketicinae</taxon>
        <taxon>Eumeta</taxon>
    </lineage>
</organism>
<keyword evidence="4" id="KW-1133">Transmembrane helix</keyword>
<keyword evidence="8" id="KW-1185">Reference proteome</keyword>
<comment type="cofactor">
    <cofactor evidence="1">
        <name>a divalent metal cation</name>
        <dbReference type="ChEBI" id="CHEBI:60240"/>
    </cofactor>
</comment>
<evidence type="ECO:0000256" key="1">
    <source>
        <dbReference type="ARBA" id="ARBA00001968"/>
    </source>
</evidence>
<dbReference type="OrthoDB" id="7331812at2759"/>
<reference evidence="7 8" key="1">
    <citation type="journal article" date="2019" name="Commun. Biol.">
        <title>The bagworm genome reveals a unique fibroin gene that provides high tensile strength.</title>
        <authorList>
            <person name="Kono N."/>
            <person name="Nakamura H."/>
            <person name="Ohtoshi R."/>
            <person name="Tomita M."/>
            <person name="Numata K."/>
            <person name="Arakawa K."/>
        </authorList>
    </citation>
    <scope>NUCLEOTIDE SEQUENCE [LARGE SCALE GENOMIC DNA]</scope>
</reference>
<evidence type="ECO:0000256" key="3">
    <source>
        <dbReference type="SAM" id="MobiDB-lite"/>
    </source>
</evidence>
<evidence type="ECO:0000259" key="6">
    <source>
        <dbReference type="Pfam" id="PF13613"/>
    </source>
</evidence>
<feature type="domain" description="DDE Tnp4" evidence="5">
    <location>
        <begin position="411"/>
        <end position="569"/>
    </location>
</feature>
<dbReference type="Proteomes" id="UP000299102">
    <property type="component" value="Unassembled WGS sequence"/>
</dbReference>
<evidence type="ECO:0000259" key="5">
    <source>
        <dbReference type="Pfam" id="PF13359"/>
    </source>
</evidence>
<feature type="transmembrane region" description="Helical" evidence="4">
    <location>
        <begin position="111"/>
        <end position="127"/>
    </location>
</feature>
<comment type="caution">
    <text evidence="7">The sequence shown here is derived from an EMBL/GenBank/DDBJ whole genome shotgun (WGS) entry which is preliminary data.</text>
</comment>
<gene>
    <name evidence="7" type="ORF">EVAR_14315_1</name>
</gene>
<dbReference type="PANTHER" id="PTHR23080">
    <property type="entry name" value="THAP DOMAIN PROTEIN"/>
    <property type="match status" value="1"/>
</dbReference>
<dbReference type="InterPro" id="IPR027806">
    <property type="entry name" value="HARBI1_dom"/>
</dbReference>
<feature type="domain" description="Transposase Helix-turn-helix" evidence="6">
    <location>
        <begin position="333"/>
        <end position="382"/>
    </location>
</feature>
<keyword evidence="2" id="KW-0479">Metal-binding</keyword>
<dbReference type="PANTHER" id="PTHR23080:SF143">
    <property type="entry name" value="SI:DKEY-56D12.4"/>
    <property type="match status" value="1"/>
</dbReference>
<feature type="region of interest" description="Disordered" evidence="3">
    <location>
        <begin position="1"/>
        <end position="32"/>
    </location>
</feature>
<dbReference type="EMBL" id="BGZK01000194">
    <property type="protein sequence ID" value="GBP27494.1"/>
    <property type="molecule type" value="Genomic_DNA"/>
</dbReference>
<evidence type="ECO:0000256" key="2">
    <source>
        <dbReference type="ARBA" id="ARBA00022723"/>
    </source>
</evidence>
<proteinExistence type="predicted"/>
<evidence type="ECO:0000313" key="8">
    <source>
        <dbReference type="Proteomes" id="UP000299102"/>
    </source>
</evidence>
<evidence type="ECO:0000313" key="7">
    <source>
        <dbReference type="EMBL" id="GBP27494.1"/>
    </source>
</evidence>
<dbReference type="Pfam" id="PF13613">
    <property type="entry name" value="HTH_Tnp_4"/>
    <property type="match status" value="1"/>
</dbReference>
<name>A0A4C1UNT2_EUMVA</name>
<evidence type="ECO:0000256" key="4">
    <source>
        <dbReference type="SAM" id="Phobius"/>
    </source>
</evidence>